<dbReference type="KEGG" id="cpi:Cpin_3168"/>
<evidence type="ECO:0000313" key="2">
    <source>
        <dbReference type="Proteomes" id="UP000002215"/>
    </source>
</evidence>
<organism evidence="1 2">
    <name type="scientific">Chitinophaga pinensis (strain ATCC 43595 / DSM 2588 / LMG 13176 / NBRC 15968 / NCIMB 11800 / UQM 2034)</name>
    <dbReference type="NCBI Taxonomy" id="485918"/>
    <lineage>
        <taxon>Bacteria</taxon>
        <taxon>Pseudomonadati</taxon>
        <taxon>Bacteroidota</taxon>
        <taxon>Chitinophagia</taxon>
        <taxon>Chitinophagales</taxon>
        <taxon>Chitinophagaceae</taxon>
        <taxon>Chitinophaga</taxon>
    </lineage>
</organism>
<reference evidence="1 2" key="2">
    <citation type="journal article" date="2010" name="Stand. Genomic Sci.">
        <title>Complete genome sequence of Chitinophaga pinensis type strain (UQM 2034).</title>
        <authorList>
            <person name="Glavina Del Rio T."/>
            <person name="Abt B."/>
            <person name="Spring S."/>
            <person name="Lapidus A."/>
            <person name="Nolan M."/>
            <person name="Tice H."/>
            <person name="Copeland A."/>
            <person name="Cheng J.F."/>
            <person name="Chen F."/>
            <person name="Bruce D."/>
            <person name="Goodwin L."/>
            <person name="Pitluck S."/>
            <person name="Ivanova N."/>
            <person name="Mavromatis K."/>
            <person name="Mikhailova N."/>
            <person name="Pati A."/>
            <person name="Chen A."/>
            <person name="Palaniappan K."/>
            <person name="Land M."/>
            <person name="Hauser L."/>
            <person name="Chang Y.J."/>
            <person name="Jeffries C.D."/>
            <person name="Chain P."/>
            <person name="Saunders E."/>
            <person name="Detter J.C."/>
            <person name="Brettin T."/>
            <person name="Rohde M."/>
            <person name="Goker M."/>
            <person name="Bristow J."/>
            <person name="Eisen J.A."/>
            <person name="Markowitz V."/>
            <person name="Hugenholtz P."/>
            <person name="Kyrpides N.C."/>
            <person name="Klenk H.P."/>
            <person name="Lucas S."/>
        </authorList>
    </citation>
    <scope>NUCLEOTIDE SEQUENCE [LARGE SCALE GENOMIC DNA]</scope>
    <source>
        <strain evidence="2">ATCC 43595 / DSM 2588 / LMG 13176 / NBRC 15968 / NCIMB 11800 / UQM 2034</strain>
    </source>
</reference>
<proteinExistence type="predicted"/>
<dbReference type="Proteomes" id="UP000002215">
    <property type="component" value="Chromosome"/>
</dbReference>
<dbReference type="RefSeq" id="WP_012790811.1">
    <property type="nucleotide sequence ID" value="NC_013132.1"/>
</dbReference>
<evidence type="ECO:0000313" key="1">
    <source>
        <dbReference type="EMBL" id="ACU60635.1"/>
    </source>
</evidence>
<dbReference type="EMBL" id="CP001699">
    <property type="protein sequence ID" value="ACU60635.1"/>
    <property type="molecule type" value="Genomic_DNA"/>
</dbReference>
<name>A0A979GWN4_CHIPD</name>
<gene>
    <name evidence="1" type="ordered locus">Cpin_3168</name>
</gene>
<accession>A0A979GWN4</accession>
<dbReference type="AlphaFoldDB" id="A0A979GWN4"/>
<protein>
    <submittedName>
        <fullName evidence="1">Uncharacterized protein</fullName>
    </submittedName>
</protein>
<sequence>MRKVSVIVFSLVLGVSAALGNYYMFPGEAKHHAEKPETCDHSEGGILCASEYNDANVIVREWYHEAQ</sequence>
<reference evidence="2" key="1">
    <citation type="submission" date="2009-08" db="EMBL/GenBank/DDBJ databases">
        <title>The complete genome of Chitinophaga pinensis DSM 2588.</title>
        <authorList>
            <consortium name="US DOE Joint Genome Institute (JGI-PGF)"/>
            <person name="Lucas S."/>
            <person name="Copeland A."/>
            <person name="Lapidus A."/>
            <person name="Glavina del Rio T."/>
            <person name="Dalin E."/>
            <person name="Tice H."/>
            <person name="Bruce D."/>
            <person name="Goodwin L."/>
            <person name="Pitluck S."/>
            <person name="Kyrpides N."/>
            <person name="Mavromatis K."/>
            <person name="Ivanova N."/>
            <person name="Mikhailova N."/>
            <person name="Sims D."/>
            <person name="Meinche L."/>
            <person name="Brettin T."/>
            <person name="Detter J.C."/>
            <person name="Han C."/>
            <person name="Larimer F."/>
            <person name="Land M."/>
            <person name="Hauser L."/>
            <person name="Markowitz V."/>
            <person name="Cheng J.-F."/>
            <person name="Hugenholtz P."/>
            <person name="Woyke T."/>
            <person name="Wu D."/>
            <person name="Spring S."/>
            <person name="Klenk H.-P."/>
            <person name="Eisen J.A."/>
        </authorList>
    </citation>
    <scope>NUCLEOTIDE SEQUENCE [LARGE SCALE GENOMIC DNA]</scope>
    <source>
        <strain evidence="2">ATCC 43595 / DSM 2588 / LMG 13176 / NBRC 15968 / NCIMB 11800 / UQM 2034</strain>
    </source>
</reference>